<keyword evidence="3 5" id="KW-0560">Oxidoreductase</keyword>
<proteinExistence type="inferred from homology"/>
<evidence type="ECO:0000313" key="8">
    <source>
        <dbReference type="Proteomes" id="UP001415857"/>
    </source>
</evidence>
<accession>A0AAP0WWA3</accession>
<dbReference type="GO" id="GO:0051213">
    <property type="term" value="F:dioxygenase activity"/>
    <property type="evidence" value="ECO:0007669"/>
    <property type="project" value="UniProtKB-ARBA"/>
</dbReference>
<comment type="similarity">
    <text evidence="1 5">Belongs to the iron/ascorbate-dependent oxidoreductase family.</text>
</comment>
<dbReference type="PANTHER" id="PTHR10209:SF714">
    <property type="entry name" value="1-AMINOCYCLOPROPANE-1-CARBOXYLATE OXIDASE HOMOLOG 11-RELATED"/>
    <property type="match status" value="1"/>
</dbReference>
<reference evidence="7 8" key="1">
    <citation type="journal article" date="2024" name="Plant J.">
        <title>Genome sequences and population genomics reveal climatic adaptation and genomic divergence between two closely related sweetgum species.</title>
        <authorList>
            <person name="Xu W.Q."/>
            <person name="Ren C.Q."/>
            <person name="Zhang X.Y."/>
            <person name="Comes H.P."/>
            <person name="Liu X.H."/>
            <person name="Li Y.G."/>
            <person name="Kettle C.J."/>
            <person name="Jalonen R."/>
            <person name="Gaisberger H."/>
            <person name="Ma Y.Z."/>
            <person name="Qiu Y.X."/>
        </authorList>
    </citation>
    <scope>NUCLEOTIDE SEQUENCE [LARGE SCALE GENOMIC DNA]</scope>
    <source>
        <strain evidence="7">Hangzhou</strain>
    </source>
</reference>
<gene>
    <name evidence="7" type="ORF">L1049_005041</name>
</gene>
<dbReference type="FunFam" id="2.60.120.330:FF:000005">
    <property type="entry name" value="1-aminocyclopropane-1-carboxylate oxidase homolog 1"/>
    <property type="match status" value="1"/>
</dbReference>
<dbReference type="Gene3D" id="2.60.120.330">
    <property type="entry name" value="B-lactam Antibiotic, Isopenicillin N Synthase, Chain"/>
    <property type="match status" value="1"/>
</dbReference>
<feature type="domain" description="Fe2OG dioxygenase" evidence="6">
    <location>
        <begin position="220"/>
        <end position="319"/>
    </location>
</feature>
<dbReference type="InterPro" id="IPR027443">
    <property type="entry name" value="IPNS-like_sf"/>
</dbReference>
<evidence type="ECO:0000259" key="6">
    <source>
        <dbReference type="PROSITE" id="PS51471"/>
    </source>
</evidence>
<dbReference type="SUPFAM" id="SSF51197">
    <property type="entry name" value="Clavaminate synthase-like"/>
    <property type="match status" value="1"/>
</dbReference>
<evidence type="ECO:0000313" key="7">
    <source>
        <dbReference type="EMBL" id="KAK9282129.1"/>
    </source>
</evidence>
<keyword evidence="4 5" id="KW-0408">Iron</keyword>
<protein>
    <recommendedName>
        <fullName evidence="6">Fe2OG dioxygenase domain-containing protein</fullName>
    </recommendedName>
</protein>
<organism evidence="7 8">
    <name type="scientific">Liquidambar formosana</name>
    <name type="common">Formosan gum</name>
    <dbReference type="NCBI Taxonomy" id="63359"/>
    <lineage>
        <taxon>Eukaryota</taxon>
        <taxon>Viridiplantae</taxon>
        <taxon>Streptophyta</taxon>
        <taxon>Embryophyta</taxon>
        <taxon>Tracheophyta</taxon>
        <taxon>Spermatophyta</taxon>
        <taxon>Magnoliopsida</taxon>
        <taxon>eudicotyledons</taxon>
        <taxon>Gunneridae</taxon>
        <taxon>Pentapetalae</taxon>
        <taxon>Saxifragales</taxon>
        <taxon>Altingiaceae</taxon>
        <taxon>Liquidambar</taxon>
    </lineage>
</organism>
<keyword evidence="8" id="KW-1185">Reference proteome</keyword>
<dbReference type="Pfam" id="PF14226">
    <property type="entry name" value="DIOX_N"/>
    <property type="match status" value="1"/>
</dbReference>
<dbReference type="Proteomes" id="UP001415857">
    <property type="component" value="Unassembled WGS sequence"/>
</dbReference>
<evidence type="ECO:0000256" key="5">
    <source>
        <dbReference type="RuleBase" id="RU003682"/>
    </source>
</evidence>
<keyword evidence="2 5" id="KW-0479">Metal-binding</keyword>
<evidence type="ECO:0000256" key="1">
    <source>
        <dbReference type="ARBA" id="ARBA00008056"/>
    </source>
</evidence>
<dbReference type="GO" id="GO:0046872">
    <property type="term" value="F:metal ion binding"/>
    <property type="evidence" value="ECO:0007669"/>
    <property type="project" value="UniProtKB-KW"/>
</dbReference>
<dbReference type="InterPro" id="IPR026992">
    <property type="entry name" value="DIOX_N"/>
</dbReference>
<dbReference type="PANTHER" id="PTHR10209">
    <property type="entry name" value="OXIDOREDUCTASE, 2OG-FE II OXYGENASE FAMILY PROTEIN"/>
    <property type="match status" value="1"/>
</dbReference>
<evidence type="ECO:0000256" key="4">
    <source>
        <dbReference type="ARBA" id="ARBA00023004"/>
    </source>
</evidence>
<dbReference type="AlphaFoldDB" id="A0AAP0WWA3"/>
<evidence type="ECO:0000256" key="2">
    <source>
        <dbReference type="ARBA" id="ARBA00022723"/>
    </source>
</evidence>
<dbReference type="InterPro" id="IPR005123">
    <property type="entry name" value="Oxoglu/Fe-dep_dioxygenase_dom"/>
</dbReference>
<dbReference type="PROSITE" id="PS51471">
    <property type="entry name" value="FE2OG_OXY"/>
    <property type="match status" value="1"/>
</dbReference>
<dbReference type="InterPro" id="IPR044861">
    <property type="entry name" value="IPNS-like_FE2OG_OXY"/>
</dbReference>
<dbReference type="EMBL" id="JBBPBK010000007">
    <property type="protein sequence ID" value="KAK9282129.1"/>
    <property type="molecule type" value="Genomic_DNA"/>
</dbReference>
<sequence length="371" mass="41810">MEVTPGAEKFIVGNSSDYDRAKEVKEFDETKGGVKGLVDSGMVKIPRFFYQPLENLQNSSSNTSGLDIQVPVIDFDGYESSRRMEIVNEIRKASETWGFFQIVNHGIPIAVINKMLEGIPRFHEQPKEVKMDLYSRDTKQRVRYYSNGDLHVAKAANWRDSIACEYIDGQLDAEALPPVCRVEISEYMKCMTQLRDTVSELLSEALGLSSDYFAQIECIKTATLVCHYYPVCPEPDLTLGATKHSDPSFLTILLQDNVGGLQVFHQNHWVDVPPLHGALVANIGDFIQLISNGKFKSVEHRVLAGRVGPRVSAACFFYPSSMNKFRPYGPIKDFLSENHPPIYREAHISEYLAYYRSKGLDGNSALPHFKL</sequence>
<evidence type="ECO:0000256" key="3">
    <source>
        <dbReference type="ARBA" id="ARBA00023002"/>
    </source>
</evidence>
<comment type="caution">
    <text evidence="7">The sequence shown here is derived from an EMBL/GenBank/DDBJ whole genome shotgun (WGS) entry which is preliminary data.</text>
</comment>
<name>A0AAP0WWA3_LIQFO</name>
<dbReference type="Pfam" id="PF03171">
    <property type="entry name" value="2OG-FeII_Oxy"/>
    <property type="match status" value="1"/>
</dbReference>